<protein>
    <submittedName>
        <fullName evidence="1">Uncharacterized protein</fullName>
    </submittedName>
</protein>
<reference evidence="1 2" key="1">
    <citation type="submission" date="2018-09" db="EMBL/GenBank/DDBJ databases">
        <title>Evolutionary history of phycoerythrin pigmentation in the water bloom-forming cyanobacterium Microcystis aeruginosa.</title>
        <authorList>
            <person name="Tanabe Y."/>
            <person name="Tanabe Y."/>
            <person name="Yamaguchi H."/>
        </authorList>
    </citation>
    <scope>NUCLEOTIDE SEQUENCE [LARGE SCALE GENOMIC DNA]</scope>
    <source>
        <strain evidence="1 2">NIES-2519</strain>
    </source>
</reference>
<sequence>MKVVKLCDVHNACAWTGAVPAKPKAATVPAIARAPVVSCLEMFVIILICSW</sequence>
<name>A0A5A5R9T6_MICAE</name>
<comment type="caution">
    <text evidence="1">The sequence shown here is derived from an EMBL/GenBank/DDBJ whole genome shotgun (WGS) entry which is preliminary data.</text>
</comment>
<evidence type="ECO:0000313" key="2">
    <source>
        <dbReference type="Proteomes" id="UP000323569"/>
    </source>
</evidence>
<organism evidence="1 2">
    <name type="scientific">Microcystis aeruginosa NIES-2519</name>
    <dbReference type="NCBI Taxonomy" id="2303981"/>
    <lineage>
        <taxon>Bacteria</taxon>
        <taxon>Bacillati</taxon>
        <taxon>Cyanobacteriota</taxon>
        <taxon>Cyanophyceae</taxon>
        <taxon>Oscillatoriophycideae</taxon>
        <taxon>Chroococcales</taxon>
        <taxon>Microcystaceae</taxon>
        <taxon>Microcystis</taxon>
    </lineage>
</organism>
<dbReference type="Proteomes" id="UP000323569">
    <property type="component" value="Unassembled WGS sequence"/>
</dbReference>
<evidence type="ECO:0000313" key="1">
    <source>
        <dbReference type="EMBL" id="GCA71808.1"/>
    </source>
</evidence>
<dbReference type="EMBL" id="BHVO01000069">
    <property type="protein sequence ID" value="GCA71808.1"/>
    <property type="molecule type" value="Genomic_DNA"/>
</dbReference>
<accession>A0A5A5R9T6</accession>
<dbReference type="AlphaFoldDB" id="A0A5A5R9T6"/>
<proteinExistence type="predicted"/>
<gene>
    <name evidence="1" type="ORF">MiYa_03350</name>
</gene>